<dbReference type="KEGG" id="spap:H3Z74_18725"/>
<dbReference type="InterPro" id="IPR045617">
    <property type="entry name" value="DUF6445"/>
</dbReference>
<protein>
    <submittedName>
        <fullName evidence="1">Uncharacterized protein</fullName>
    </submittedName>
</protein>
<dbReference type="AlphaFoldDB" id="A0A7H0LGE1"/>
<sequence>MTRPDFIVHHLGNEAQPLVIIDDFAPDPEALRAAAIAGRFGPASHHYPGIRAPLPASYLPGQQALIAKALCEVFDHHGPMEVIDASFSIVTTPPAELTMVQRLPHCDAYAVERIALLHYLAPGSGEGTAFFRHRSTGFETVSEARAPIYFDQLEAELRYGGVPPARYIANDTTLFERTMLAEARYNRALLYRSYMLHSGAIAPESPLSPDPSTGRLTITGFLSAG</sequence>
<evidence type="ECO:0000313" key="1">
    <source>
        <dbReference type="EMBL" id="QNQ08744.1"/>
    </source>
</evidence>
<dbReference type="EMBL" id="CP061038">
    <property type="protein sequence ID" value="QNQ08744.1"/>
    <property type="molecule type" value="Genomic_DNA"/>
</dbReference>
<evidence type="ECO:0000313" key="2">
    <source>
        <dbReference type="Proteomes" id="UP000516148"/>
    </source>
</evidence>
<name>A0A7H0LGE1_9SPHN</name>
<dbReference type="RefSeq" id="WP_187761071.1">
    <property type="nucleotide sequence ID" value="NZ_CP061038.1"/>
</dbReference>
<gene>
    <name evidence="1" type="ORF">H3Z74_18725</name>
</gene>
<reference evidence="1 2" key="1">
    <citation type="submission" date="2020-09" db="EMBL/GenBank/DDBJ databases">
        <title>Sphingomonas sp., a new species isolated from pork steak.</title>
        <authorList>
            <person name="Heidler von Heilborn D."/>
        </authorList>
    </citation>
    <scope>NUCLEOTIDE SEQUENCE [LARGE SCALE GENOMIC DNA]</scope>
    <source>
        <strain evidence="2">S8-3T</strain>
    </source>
</reference>
<keyword evidence="2" id="KW-1185">Reference proteome</keyword>
<dbReference type="Proteomes" id="UP000516148">
    <property type="component" value="Chromosome"/>
</dbReference>
<proteinExistence type="predicted"/>
<accession>A0A7H0LGE1</accession>
<organism evidence="1 2">
    <name type="scientific">Sphingomonas alpina</name>
    <dbReference type="NCBI Taxonomy" id="653931"/>
    <lineage>
        <taxon>Bacteria</taxon>
        <taxon>Pseudomonadati</taxon>
        <taxon>Pseudomonadota</taxon>
        <taxon>Alphaproteobacteria</taxon>
        <taxon>Sphingomonadales</taxon>
        <taxon>Sphingomonadaceae</taxon>
        <taxon>Sphingomonas</taxon>
    </lineage>
</organism>
<dbReference type="Pfam" id="PF20043">
    <property type="entry name" value="DUF6445"/>
    <property type="match status" value="1"/>
</dbReference>